<reference evidence="2 3" key="1">
    <citation type="submission" date="2019-02" db="EMBL/GenBank/DDBJ databases">
        <title>Sequencing the genomes of 1000 actinobacteria strains.</title>
        <authorList>
            <person name="Klenk H.-P."/>
        </authorList>
    </citation>
    <scope>NUCLEOTIDE SEQUENCE [LARGE SCALE GENOMIC DNA]</scope>
    <source>
        <strain evidence="2 3">DSM 45779</strain>
    </source>
</reference>
<dbReference type="InterPro" id="IPR006680">
    <property type="entry name" value="Amidohydro-rel"/>
</dbReference>
<gene>
    <name evidence="2" type="ORF">EV383_2595</name>
</gene>
<dbReference type="InterPro" id="IPR051781">
    <property type="entry name" value="Metallo-dep_Hydrolase"/>
</dbReference>
<protein>
    <submittedName>
        <fullName evidence="2">Imidazolonepropionase-like amidohydrolase</fullName>
    </submittedName>
</protein>
<evidence type="ECO:0000313" key="3">
    <source>
        <dbReference type="Proteomes" id="UP000291591"/>
    </source>
</evidence>
<dbReference type="Proteomes" id="UP000291591">
    <property type="component" value="Unassembled WGS sequence"/>
</dbReference>
<accession>A0A4Q7UV97</accession>
<evidence type="ECO:0000259" key="1">
    <source>
        <dbReference type="Pfam" id="PF01979"/>
    </source>
</evidence>
<sequence length="447" mass="46402">MRTAFTDVRVFDGEEVHPSTTVVVEDGLIARVGGSEPPAGIDRRIDGRGRTLLPGLMDAHVHALPEDLTTALRFGVTTVMDMGGPSSAQDRAAWAARHDSADVRGAGQPVTAPHGHPTQLFANLSGPGVPDPAQFPQTSSPDEARTLVDRLVSTGSDYVKFILEEGTVMGDPGLPLLPHDAYAAGVTAAHEHGHLAMTHAQTAATWAQAARGGADALVHLFIDRPHDDRLVDTVASSGAFVTPCLVLARSFMGIAATELAADPRVSSRLAPHWTEALGRSLSTWDAPFDDALASVAALDAAGVDVLVGTDASVAVPTTGGQAHGASVHHEMALLVEAGFSPVRALRAATSVPARRFGLDDRGRIAAGLRADLVLVDGDPTTTIGDSLSIVGVWRGGRRSGALSDQDLAFQPVGVAEEHAADRSEVVYDAVGGAGVDQPLPDRGEGLR</sequence>
<name>A0A4Q7UV97_PSEST</name>
<dbReference type="AlphaFoldDB" id="A0A4Q7UV97"/>
<dbReference type="GO" id="GO:0016810">
    <property type="term" value="F:hydrolase activity, acting on carbon-nitrogen (but not peptide) bonds"/>
    <property type="evidence" value="ECO:0007669"/>
    <property type="project" value="InterPro"/>
</dbReference>
<dbReference type="Gene3D" id="3.30.110.90">
    <property type="entry name" value="Amidohydrolase"/>
    <property type="match status" value="1"/>
</dbReference>
<proteinExistence type="predicted"/>
<dbReference type="InterPro" id="IPR011059">
    <property type="entry name" value="Metal-dep_hydrolase_composite"/>
</dbReference>
<dbReference type="Gene3D" id="1.20.58.520">
    <property type="entry name" value="Amidohydrolase"/>
    <property type="match status" value="1"/>
</dbReference>
<dbReference type="PANTHER" id="PTHR43135">
    <property type="entry name" value="ALPHA-D-RIBOSE 1-METHYLPHOSPHONATE 5-TRIPHOSPHATE DIPHOSPHATASE"/>
    <property type="match status" value="1"/>
</dbReference>
<dbReference type="SUPFAM" id="SSF51556">
    <property type="entry name" value="Metallo-dependent hydrolases"/>
    <property type="match status" value="1"/>
</dbReference>
<organism evidence="2 3">
    <name type="scientific">Pseudonocardia sediminis</name>
    <dbReference type="NCBI Taxonomy" id="1397368"/>
    <lineage>
        <taxon>Bacteria</taxon>
        <taxon>Bacillati</taxon>
        <taxon>Actinomycetota</taxon>
        <taxon>Actinomycetes</taxon>
        <taxon>Pseudonocardiales</taxon>
        <taxon>Pseudonocardiaceae</taxon>
        <taxon>Pseudonocardia</taxon>
    </lineage>
</organism>
<dbReference type="Pfam" id="PF01979">
    <property type="entry name" value="Amidohydro_1"/>
    <property type="match status" value="1"/>
</dbReference>
<dbReference type="Gene3D" id="2.30.40.10">
    <property type="entry name" value="Urease, subunit C, domain 1"/>
    <property type="match status" value="1"/>
</dbReference>
<dbReference type="EMBL" id="SHKL01000001">
    <property type="protein sequence ID" value="RZT85716.1"/>
    <property type="molecule type" value="Genomic_DNA"/>
</dbReference>
<dbReference type="SUPFAM" id="SSF51338">
    <property type="entry name" value="Composite domain of metallo-dependent hydrolases"/>
    <property type="match status" value="1"/>
</dbReference>
<dbReference type="InterPro" id="IPR032466">
    <property type="entry name" value="Metal_Hydrolase"/>
</dbReference>
<feature type="domain" description="Amidohydrolase-related" evidence="1">
    <location>
        <begin position="51"/>
        <end position="397"/>
    </location>
</feature>
<dbReference type="PANTHER" id="PTHR43135:SF3">
    <property type="entry name" value="ALPHA-D-RIBOSE 1-METHYLPHOSPHONATE 5-TRIPHOSPHATE DIPHOSPHATASE"/>
    <property type="match status" value="1"/>
</dbReference>
<comment type="caution">
    <text evidence="2">The sequence shown here is derived from an EMBL/GenBank/DDBJ whole genome shotgun (WGS) entry which is preliminary data.</text>
</comment>
<keyword evidence="2" id="KW-0378">Hydrolase</keyword>
<dbReference type="Gene3D" id="3.40.50.10910">
    <property type="entry name" value="Amidohydrolase"/>
    <property type="match status" value="1"/>
</dbReference>
<dbReference type="OrthoDB" id="3514520at2"/>
<evidence type="ECO:0000313" key="2">
    <source>
        <dbReference type="EMBL" id="RZT85716.1"/>
    </source>
</evidence>
<keyword evidence="3" id="KW-1185">Reference proteome</keyword>